<evidence type="ECO:0000313" key="1">
    <source>
        <dbReference type="EMBL" id="MXV18754.1"/>
    </source>
</evidence>
<dbReference type="PIRSF" id="PIRSF008502">
    <property type="entry name" value="UCP008502"/>
    <property type="match status" value="1"/>
</dbReference>
<dbReference type="Proteomes" id="UP000430519">
    <property type="component" value="Unassembled WGS sequence"/>
</dbReference>
<dbReference type="RefSeq" id="WP_160976883.1">
    <property type="nucleotide sequence ID" value="NZ_WVHK01000008.1"/>
</dbReference>
<keyword evidence="2" id="KW-1185">Reference proteome</keyword>
<dbReference type="Pfam" id="PF08002">
    <property type="entry name" value="DUF1697"/>
    <property type="match status" value="1"/>
</dbReference>
<evidence type="ECO:0000313" key="2">
    <source>
        <dbReference type="Proteomes" id="UP000430519"/>
    </source>
</evidence>
<dbReference type="Gene3D" id="3.30.70.1280">
    <property type="entry name" value="SP0830-like domains"/>
    <property type="match status" value="1"/>
</dbReference>
<dbReference type="InterPro" id="IPR012545">
    <property type="entry name" value="DUF1697"/>
</dbReference>
<dbReference type="PANTHER" id="PTHR36439:SF1">
    <property type="entry name" value="DUF1697 DOMAIN-CONTAINING PROTEIN"/>
    <property type="match status" value="1"/>
</dbReference>
<dbReference type="AlphaFoldDB" id="A0A6I4YG11"/>
<organism evidence="1 2">
    <name type="scientific">Deinococcus xianganensis</name>
    <dbReference type="NCBI Taxonomy" id="1507289"/>
    <lineage>
        <taxon>Bacteria</taxon>
        <taxon>Thermotogati</taxon>
        <taxon>Deinococcota</taxon>
        <taxon>Deinococci</taxon>
        <taxon>Deinococcales</taxon>
        <taxon>Deinococcaceae</taxon>
        <taxon>Deinococcus</taxon>
    </lineage>
</organism>
<name>A0A6I4YG11_9DEIO</name>
<gene>
    <name evidence="1" type="ORF">GLX28_03765</name>
</gene>
<reference evidence="1 2" key="1">
    <citation type="submission" date="2019-11" db="EMBL/GenBank/DDBJ databases">
        <title>Genome sequence of Deinococcus xianganensis Y35, AI-2 producing algicidal bacterium, isolated from lake water.</title>
        <authorList>
            <person name="Li Y."/>
        </authorList>
    </citation>
    <scope>NUCLEOTIDE SEQUENCE [LARGE SCALE GENOMIC DNA]</scope>
    <source>
        <strain evidence="1 2">Y35</strain>
    </source>
</reference>
<protein>
    <submittedName>
        <fullName evidence="1">DUF1697 domain-containing protein</fullName>
    </submittedName>
</protein>
<proteinExistence type="predicted"/>
<comment type="caution">
    <text evidence="1">The sequence shown here is derived from an EMBL/GenBank/DDBJ whole genome shotgun (WGS) entry which is preliminary data.</text>
</comment>
<sequence>MIFVALLHAVNLGARRKVPMADLRALLTGLGLEDVRTYIQSGNAVLSAAPETDLRGRLEAALEAQFGFPVPVTLRTAHEWREAARSCPAHLRDEPVVLAFLHGRDVIRIPFVSLTDRKLTDLPAPRPEPVVLLLALLRSSASPLGLKVFANLSTGVLMTPERWEVVGQTLYQTVPDGVRNLNLSSGVLERTLGVKVTVRNERTVQAIAAMLDT</sequence>
<dbReference type="EMBL" id="WVHK01000008">
    <property type="protein sequence ID" value="MXV18754.1"/>
    <property type="molecule type" value="Genomic_DNA"/>
</dbReference>
<dbReference type="SUPFAM" id="SSF160379">
    <property type="entry name" value="SP0830-like"/>
    <property type="match status" value="2"/>
</dbReference>
<accession>A0A6I4YG11</accession>
<dbReference type="PANTHER" id="PTHR36439">
    <property type="entry name" value="BLL4334 PROTEIN"/>
    <property type="match status" value="1"/>
</dbReference>